<feature type="compositionally biased region" description="Basic and acidic residues" evidence="7">
    <location>
        <begin position="1"/>
        <end position="12"/>
    </location>
</feature>
<feature type="region of interest" description="Disordered" evidence="7">
    <location>
        <begin position="98"/>
        <end position="140"/>
    </location>
</feature>
<feature type="compositionally biased region" description="Low complexity" evidence="7">
    <location>
        <begin position="98"/>
        <end position="114"/>
    </location>
</feature>
<dbReference type="STRING" id="6689.A0A3R7LU73"/>
<dbReference type="PROSITE" id="PS00292">
    <property type="entry name" value="CYCLINS"/>
    <property type="match status" value="1"/>
</dbReference>
<feature type="region of interest" description="Disordered" evidence="7">
    <location>
        <begin position="1"/>
        <end position="61"/>
    </location>
</feature>
<evidence type="ECO:0000256" key="2">
    <source>
        <dbReference type="ARBA" id="ARBA00022618"/>
    </source>
</evidence>
<sequence length="384" mass="43567">MASTHIFEDQENRVPAAQRRVKREDPRTSSNVQVNRRPVLGAINTNLRKQPARAAKQGVSYETGIPQQADENACPTQKSFSTSQPSFTIHEDSCFSLGTTSNSQSASSNSTGPNPLNERLSKPLQNEEESIEDIDPSVTGLQRSLSIEQPGSSDVMEMSVCEDDLMVVETTPREDVLQSRNDDIFDVPEYAADIYQYLREAEVCHKPRANYMSKQTDITASMRWILVDWLVEVAEEYSLHTETLYLAVSYIDRFLSHMSVKRDKLQLVGTTAMFIAAKYEEIYPPDFLAEVTMLECDPFLRFLPSVIAASAVALANHTQGHTAWPSHMVESTGYSLEHLRECYVNLHRVFSRVHEPQQHAIRDKYRGTKWHGVSRLTPRSHFPW</sequence>
<dbReference type="PANTHER" id="PTHR10177">
    <property type="entry name" value="CYCLINS"/>
    <property type="match status" value="1"/>
</dbReference>
<evidence type="ECO:0000256" key="4">
    <source>
        <dbReference type="ARBA" id="ARBA00023127"/>
    </source>
</evidence>
<keyword evidence="5" id="KW-0131">Cell cycle</keyword>
<dbReference type="Pfam" id="PF00134">
    <property type="entry name" value="Cyclin_N"/>
    <property type="match status" value="1"/>
</dbReference>
<dbReference type="InterPro" id="IPR048258">
    <property type="entry name" value="Cyclins_cyclin-box"/>
</dbReference>
<accession>A0A3R7LU73</accession>
<dbReference type="Proteomes" id="UP000283509">
    <property type="component" value="Unassembled WGS sequence"/>
</dbReference>
<dbReference type="InterPro" id="IPR006671">
    <property type="entry name" value="Cyclin_N"/>
</dbReference>
<dbReference type="InterPro" id="IPR036915">
    <property type="entry name" value="Cyclin-like_sf"/>
</dbReference>
<gene>
    <name evidence="10" type="ORF">C7M84_017624</name>
</gene>
<dbReference type="EMBL" id="QCYY01003251">
    <property type="protein sequence ID" value="ROT64441.1"/>
    <property type="molecule type" value="Genomic_DNA"/>
</dbReference>
<evidence type="ECO:0000256" key="3">
    <source>
        <dbReference type="ARBA" id="ARBA00022776"/>
    </source>
</evidence>
<keyword evidence="2" id="KW-0132">Cell division</keyword>
<dbReference type="PIRSF" id="PIRSF001771">
    <property type="entry name" value="Cyclin_A_B_D_E"/>
    <property type="match status" value="1"/>
</dbReference>
<keyword evidence="4 6" id="KW-0195">Cyclin</keyword>
<feature type="domain" description="Cyclin C-terminal" evidence="9">
    <location>
        <begin position="245"/>
        <end position="379"/>
    </location>
</feature>
<evidence type="ECO:0000259" key="9">
    <source>
        <dbReference type="SMART" id="SM01332"/>
    </source>
</evidence>
<dbReference type="InterPro" id="IPR046965">
    <property type="entry name" value="Cyclin_A/B-like"/>
</dbReference>
<dbReference type="FunFam" id="1.10.472.10:FF:000001">
    <property type="entry name" value="G2/mitotic-specific cyclin"/>
    <property type="match status" value="1"/>
</dbReference>
<dbReference type="InterPro" id="IPR032447">
    <property type="entry name" value="Cyclin-A_N"/>
</dbReference>
<evidence type="ECO:0000313" key="10">
    <source>
        <dbReference type="EMBL" id="ROT64441.1"/>
    </source>
</evidence>
<dbReference type="SMART" id="SM00385">
    <property type="entry name" value="CYCLIN"/>
    <property type="match status" value="1"/>
</dbReference>
<name>A0A3R7LU73_PENVA</name>
<dbReference type="SUPFAM" id="SSF47954">
    <property type="entry name" value="Cyclin-like"/>
    <property type="match status" value="2"/>
</dbReference>
<evidence type="ECO:0000259" key="8">
    <source>
        <dbReference type="SMART" id="SM00385"/>
    </source>
</evidence>
<keyword evidence="11" id="KW-1185">Reference proteome</keyword>
<proteinExistence type="inferred from homology"/>
<dbReference type="InterPro" id="IPR013763">
    <property type="entry name" value="Cyclin-like_dom"/>
</dbReference>
<evidence type="ECO:0000313" key="11">
    <source>
        <dbReference type="Proteomes" id="UP000283509"/>
    </source>
</evidence>
<dbReference type="Pfam" id="PF16500">
    <property type="entry name" value="Cyclin_N2"/>
    <property type="match status" value="1"/>
</dbReference>
<dbReference type="GO" id="GO:0044772">
    <property type="term" value="P:mitotic cell cycle phase transition"/>
    <property type="evidence" value="ECO:0007669"/>
    <property type="project" value="InterPro"/>
</dbReference>
<dbReference type="GO" id="GO:0051301">
    <property type="term" value="P:cell division"/>
    <property type="evidence" value="ECO:0007669"/>
    <property type="project" value="UniProtKB-KW"/>
</dbReference>
<dbReference type="AlphaFoldDB" id="A0A3R7LU73"/>
<dbReference type="InterPro" id="IPR039361">
    <property type="entry name" value="Cyclin"/>
</dbReference>
<dbReference type="GO" id="GO:0016538">
    <property type="term" value="F:cyclin-dependent protein serine/threonine kinase regulator activity"/>
    <property type="evidence" value="ECO:0007669"/>
    <property type="project" value="InterPro"/>
</dbReference>
<evidence type="ECO:0000256" key="5">
    <source>
        <dbReference type="ARBA" id="ARBA00023306"/>
    </source>
</evidence>
<dbReference type="Gene3D" id="1.10.472.10">
    <property type="entry name" value="Cyclin-like"/>
    <property type="match status" value="3"/>
</dbReference>
<reference evidence="10 11" key="1">
    <citation type="submission" date="2018-04" db="EMBL/GenBank/DDBJ databases">
        <authorList>
            <person name="Zhang X."/>
            <person name="Yuan J."/>
            <person name="Li F."/>
            <person name="Xiang J."/>
        </authorList>
    </citation>
    <scope>NUCLEOTIDE SEQUENCE [LARGE SCALE GENOMIC DNA]</scope>
    <source>
        <tissue evidence="10">Muscle</tissue>
    </source>
</reference>
<feature type="domain" description="Cyclin-like" evidence="8">
    <location>
        <begin position="228"/>
        <end position="348"/>
    </location>
</feature>
<comment type="caution">
    <text evidence="10">The sequence shown here is derived from an EMBL/GenBank/DDBJ whole genome shotgun (WGS) entry which is preliminary data.</text>
</comment>
<keyword evidence="3" id="KW-0498">Mitosis</keyword>
<organism evidence="10 11">
    <name type="scientific">Penaeus vannamei</name>
    <name type="common">Whiteleg shrimp</name>
    <name type="synonym">Litopenaeus vannamei</name>
    <dbReference type="NCBI Taxonomy" id="6689"/>
    <lineage>
        <taxon>Eukaryota</taxon>
        <taxon>Metazoa</taxon>
        <taxon>Ecdysozoa</taxon>
        <taxon>Arthropoda</taxon>
        <taxon>Crustacea</taxon>
        <taxon>Multicrustacea</taxon>
        <taxon>Malacostraca</taxon>
        <taxon>Eumalacostraca</taxon>
        <taxon>Eucarida</taxon>
        <taxon>Decapoda</taxon>
        <taxon>Dendrobranchiata</taxon>
        <taxon>Penaeoidea</taxon>
        <taxon>Penaeidae</taxon>
        <taxon>Penaeus</taxon>
    </lineage>
</organism>
<dbReference type="InterPro" id="IPR004367">
    <property type="entry name" value="Cyclin_C-dom"/>
</dbReference>
<evidence type="ECO:0000256" key="6">
    <source>
        <dbReference type="RuleBase" id="RU000383"/>
    </source>
</evidence>
<evidence type="ECO:0000256" key="7">
    <source>
        <dbReference type="SAM" id="MobiDB-lite"/>
    </source>
</evidence>
<feature type="compositionally biased region" description="Acidic residues" evidence="7">
    <location>
        <begin position="126"/>
        <end position="135"/>
    </location>
</feature>
<protein>
    <submittedName>
        <fullName evidence="10">Cyclin A</fullName>
    </submittedName>
</protein>
<evidence type="ECO:0000256" key="1">
    <source>
        <dbReference type="ARBA" id="ARBA00006955"/>
    </source>
</evidence>
<comment type="similarity">
    <text evidence="1">Belongs to the cyclin family. Cyclin AB subfamily.</text>
</comment>
<dbReference type="OrthoDB" id="5590282at2759"/>
<reference evidence="10 11" key="2">
    <citation type="submission" date="2019-01" db="EMBL/GenBank/DDBJ databases">
        <title>The decoding of complex shrimp genome reveals the adaptation for benthos swimmer, frequently molting mechanism and breeding impact on genome.</title>
        <authorList>
            <person name="Sun Y."/>
            <person name="Gao Y."/>
            <person name="Yu Y."/>
        </authorList>
    </citation>
    <scope>NUCLEOTIDE SEQUENCE [LARGE SCALE GENOMIC DNA]</scope>
    <source>
        <tissue evidence="10">Muscle</tissue>
    </source>
</reference>
<dbReference type="SMART" id="SM01332">
    <property type="entry name" value="Cyclin_C"/>
    <property type="match status" value="1"/>
</dbReference>